<feature type="chain" id="PRO_5035490118" description="S-protein homolog" evidence="6">
    <location>
        <begin position="27"/>
        <end position="137"/>
    </location>
</feature>
<feature type="signal peptide" evidence="6">
    <location>
        <begin position="1"/>
        <end position="26"/>
    </location>
</feature>
<sequence length="137" mass="15780">MKGVNNITVLLLLLVHFGTMSNIIDARVHVYVKNSLGDGQCMRLHCQSKDDDLGTVVLEDDQEARWSFSVNFFGTTLFYCHVNWNTSASWYSFDAYSAERDHRRCNSECHWLISNGGSLLGYDQECSKWEMFPLRTL</sequence>
<proteinExistence type="inferred from homology"/>
<comment type="caution">
    <text evidence="7">The sequence shown here is derived from an EMBL/GenBank/DDBJ whole genome shotgun (WGS) entry which is preliminary data.</text>
</comment>
<evidence type="ECO:0000313" key="7">
    <source>
        <dbReference type="EMBL" id="KAF3439480.1"/>
    </source>
</evidence>
<keyword evidence="3 6" id="KW-0713">Self-incompatibility</keyword>
<organism evidence="7 8">
    <name type="scientific">Rhamnella rubrinervis</name>
    <dbReference type="NCBI Taxonomy" id="2594499"/>
    <lineage>
        <taxon>Eukaryota</taxon>
        <taxon>Viridiplantae</taxon>
        <taxon>Streptophyta</taxon>
        <taxon>Embryophyta</taxon>
        <taxon>Tracheophyta</taxon>
        <taxon>Spermatophyta</taxon>
        <taxon>Magnoliopsida</taxon>
        <taxon>eudicotyledons</taxon>
        <taxon>Gunneridae</taxon>
        <taxon>Pentapetalae</taxon>
        <taxon>rosids</taxon>
        <taxon>fabids</taxon>
        <taxon>Rosales</taxon>
        <taxon>Rhamnaceae</taxon>
        <taxon>rhamnoid group</taxon>
        <taxon>Rhamneae</taxon>
        <taxon>Rhamnella</taxon>
    </lineage>
</organism>
<reference evidence="7" key="1">
    <citation type="submission" date="2020-03" db="EMBL/GenBank/DDBJ databases">
        <title>A high-quality chromosome-level genome assembly of a woody plant with both climbing and erect habits, Rhamnella rubrinervis.</title>
        <authorList>
            <person name="Lu Z."/>
            <person name="Yang Y."/>
            <person name="Zhu X."/>
            <person name="Sun Y."/>
        </authorList>
    </citation>
    <scope>NUCLEOTIDE SEQUENCE</scope>
    <source>
        <strain evidence="7">BYM</strain>
        <tissue evidence="7">Leaf</tissue>
    </source>
</reference>
<dbReference type="GO" id="GO:0060320">
    <property type="term" value="P:rejection of self pollen"/>
    <property type="evidence" value="ECO:0007669"/>
    <property type="project" value="UniProtKB-KW"/>
</dbReference>
<dbReference type="EMBL" id="VOIH02000008">
    <property type="protein sequence ID" value="KAF3439480.1"/>
    <property type="molecule type" value="Genomic_DNA"/>
</dbReference>
<evidence type="ECO:0000256" key="2">
    <source>
        <dbReference type="ARBA" id="ARBA00005581"/>
    </source>
</evidence>
<dbReference type="PANTHER" id="PTHR31232">
    <property type="match status" value="1"/>
</dbReference>
<keyword evidence="4 6" id="KW-0964">Secreted</keyword>
<name>A0A8K0GXX9_9ROSA</name>
<evidence type="ECO:0000256" key="1">
    <source>
        <dbReference type="ARBA" id="ARBA00004613"/>
    </source>
</evidence>
<dbReference type="Pfam" id="PF05938">
    <property type="entry name" value="Self-incomp_S1"/>
    <property type="match status" value="1"/>
</dbReference>
<evidence type="ECO:0000256" key="6">
    <source>
        <dbReference type="RuleBase" id="RU367044"/>
    </source>
</evidence>
<evidence type="ECO:0000256" key="5">
    <source>
        <dbReference type="ARBA" id="ARBA00022729"/>
    </source>
</evidence>
<comment type="subcellular location">
    <subcellularLocation>
        <location evidence="1 6">Secreted</location>
    </subcellularLocation>
</comment>
<dbReference type="InterPro" id="IPR010264">
    <property type="entry name" value="Self-incomp_S1"/>
</dbReference>
<dbReference type="Proteomes" id="UP000796880">
    <property type="component" value="Unassembled WGS sequence"/>
</dbReference>
<dbReference type="AlphaFoldDB" id="A0A8K0GXX9"/>
<dbReference type="PANTHER" id="PTHR31232:SF18">
    <property type="entry name" value="S-PROTEIN HOMOLOG"/>
    <property type="match status" value="1"/>
</dbReference>
<keyword evidence="5 6" id="KW-0732">Signal</keyword>
<keyword evidence="8" id="KW-1185">Reference proteome</keyword>
<comment type="similarity">
    <text evidence="2 6">Belongs to the plant self-incompatibility (S1) protein family.</text>
</comment>
<gene>
    <name evidence="7" type="ORF">FNV43_RR17758</name>
</gene>
<evidence type="ECO:0000256" key="4">
    <source>
        <dbReference type="ARBA" id="ARBA00022525"/>
    </source>
</evidence>
<dbReference type="OrthoDB" id="1179733at2759"/>
<protein>
    <recommendedName>
        <fullName evidence="6">S-protein homolog</fullName>
    </recommendedName>
</protein>
<evidence type="ECO:0000313" key="8">
    <source>
        <dbReference type="Proteomes" id="UP000796880"/>
    </source>
</evidence>
<evidence type="ECO:0000256" key="3">
    <source>
        <dbReference type="ARBA" id="ARBA00022471"/>
    </source>
</evidence>
<dbReference type="GO" id="GO:0005576">
    <property type="term" value="C:extracellular region"/>
    <property type="evidence" value="ECO:0007669"/>
    <property type="project" value="UniProtKB-SubCell"/>
</dbReference>
<accession>A0A8K0GXX9</accession>